<dbReference type="PROSITE" id="PS50113">
    <property type="entry name" value="PAC"/>
    <property type="match status" value="1"/>
</dbReference>
<feature type="domain" description="GGDEF" evidence="4">
    <location>
        <begin position="314"/>
        <end position="448"/>
    </location>
</feature>
<evidence type="ECO:0000259" key="3">
    <source>
        <dbReference type="PROSITE" id="PS50113"/>
    </source>
</evidence>
<dbReference type="KEGG" id="cmav:ABHF33_09840"/>
<dbReference type="PANTHER" id="PTHR45138">
    <property type="entry name" value="REGULATORY COMPONENTS OF SENSORY TRANSDUCTION SYSTEM"/>
    <property type="match status" value="1"/>
</dbReference>
<comment type="catalytic activity">
    <reaction evidence="2">
        <text>2 GTP = 3',3'-c-di-GMP + 2 diphosphate</text>
        <dbReference type="Rhea" id="RHEA:24898"/>
        <dbReference type="ChEBI" id="CHEBI:33019"/>
        <dbReference type="ChEBI" id="CHEBI:37565"/>
        <dbReference type="ChEBI" id="CHEBI:58805"/>
        <dbReference type="EC" id="2.7.7.65"/>
    </reaction>
</comment>
<evidence type="ECO:0000259" key="4">
    <source>
        <dbReference type="PROSITE" id="PS50887"/>
    </source>
</evidence>
<dbReference type="CDD" id="cd00130">
    <property type="entry name" value="PAS"/>
    <property type="match status" value="2"/>
</dbReference>
<name>A0AAU7F4A7_9NEIS</name>
<dbReference type="SMART" id="SM00091">
    <property type="entry name" value="PAS"/>
    <property type="match status" value="2"/>
</dbReference>
<keyword evidence="5" id="KW-0548">Nucleotidyltransferase</keyword>
<sequence>MNQDDTDSVHFAEAALLQALPVAAWIKDLQSCYIWVNPELGHLHGLSAEAFLGRSDADLLPDWLYEHIQFEELAVLATGQPRIAELELPYPGENARTLRCHRSCLYDEAGQLSGIAGFAVDISAEKQLRKELQTQINSQSSWLRAMKDHALISMMNRQGRFIYVSEQYGRLIGQSAKAMLGQSRAEFGLQPEGLSVGYYLTLAEQGTPVTLEFSGQRPDGSPYWARSLLIALKSAADAEQIFFELATDLTAEKMTASALNTVNDNLIELINKNTELIAQLEVVARTDPLTGLLNRRALYERARQEGDRAKRKRTPLSLIALDIDHFKKINDSYGHECGDQALVQLARWCAQALRSSDLMARTGGEEFIILLPDTDLEHALVIAERIRALVQNSKVVVEEGERHFSYTISQGVALVGAAESVQDAMIRADRALYRAKSEGRNRVCQASL</sequence>
<evidence type="ECO:0000256" key="2">
    <source>
        <dbReference type="ARBA" id="ARBA00034247"/>
    </source>
</evidence>
<proteinExistence type="predicted"/>
<feature type="domain" description="PAC" evidence="3">
    <location>
        <begin position="82"/>
        <end position="134"/>
    </location>
</feature>
<dbReference type="InterPro" id="IPR000014">
    <property type="entry name" value="PAS"/>
</dbReference>
<dbReference type="AlphaFoldDB" id="A0AAU7F4A7"/>
<dbReference type="Gene3D" id="3.30.70.270">
    <property type="match status" value="1"/>
</dbReference>
<dbReference type="PROSITE" id="PS50887">
    <property type="entry name" value="GGDEF"/>
    <property type="match status" value="1"/>
</dbReference>
<dbReference type="FunFam" id="3.30.70.270:FF:000001">
    <property type="entry name" value="Diguanylate cyclase domain protein"/>
    <property type="match status" value="1"/>
</dbReference>
<evidence type="ECO:0000313" key="5">
    <source>
        <dbReference type="EMBL" id="XBL99371.1"/>
    </source>
</evidence>
<dbReference type="InterPro" id="IPR035965">
    <property type="entry name" value="PAS-like_dom_sf"/>
</dbReference>
<dbReference type="NCBIfam" id="TIGR00254">
    <property type="entry name" value="GGDEF"/>
    <property type="match status" value="1"/>
</dbReference>
<dbReference type="Pfam" id="PF08448">
    <property type="entry name" value="PAS_4"/>
    <property type="match status" value="1"/>
</dbReference>
<dbReference type="InterPro" id="IPR000160">
    <property type="entry name" value="GGDEF_dom"/>
</dbReference>
<dbReference type="Pfam" id="PF13426">
    <property type="entry name" value="PAS_9"/>
    <property type="match status" value="1"/>
</dbReference>
<evidence type="ECO:0000256" key="1">
    <source>
        <dbReference type="ARBA" id="ARBA00012528"/>
    </source>
</evidence>
<dbReference type="InterPro" id="IPR043128">
    <property type="entry name" value="Rev_trsase/Diguanyl_cyclase"/>
</dbReference>
<dbReference type="InterPro" id="IPR000700">
    <property type="entry name" value="PAS-assoc_C"/>
</dbReference>
<keyword evidence="5" id="KW-0808">Transferase</keyword>
<dbReference type="SMART" id="SM00267">
    <property type="entry name" value="GGDEF"/>
    <property type="match status" value="1"/>
</dbReference>
<dbReference type="PANTHER" id="PTHR45138:SF9">
    <property type="entry name" value="DIGUANYLATE CYCLASE DGCM-RELATED"/>
    <property type="match status" value="1"/>
</dbReference>
<protein>
    <recommendedName>
        <fullName evidence="1">diguanylate cyclase</fullName>
        <ecNumber evidence="1">2.7.7.65</ecNumber>
    </recommendedName>
</protein>
<reference evidence="5" key="1">
    <citation type="submission" date="2024-05" db="EMBL/GenBank/DDBJ databases">
        <authorList>
            <person name="Yang L."/>
            <person name="Pan L."/>
        </authorList>
    </citation>
    <scope>NUCLEOTIDE SEQUENCE</scope>
    <source>
        <strain evidence="5">FCG-7</strain>
    </source>
</reference>
<dbReference type="RefSeq" id="WP_348943800.1">
    <property type="nucleotide sequence ID" value="NZ_CP157355.1"/>
</dbReference>
<organism evidence="5">
    <name type="scientific">Chitinibacter mangrovi</name>
    <dbReference type="NCBI Taxonomy" id="3153927"/>
    <lineage>
        <taxon>Bacteria</taxon>
        <taxon>Pseudomonadati</taxon>
        <taxon>Pseudomonadota</taxon>
        <taxon>Betaproteobacteria</taxon>
        <taxon>Neisseriales</taxon>
        <taxon>Chitinibacteraceae</taxon>
        <taxon>Chitinibacter</taxon>
    </lineage>
</organism>
<dbReference type="InterPro" id="IPR013656">
    <property type="entry name" value="PAS_4"/>
</dbReference>
<dbReference type="SUPFAM" id="SSF55073">
    <property type="entry name" value="Nucleotide cyclase"/>
    <property type="match status" value="1"/>
</dbReference>
<dbReference type="Pfam" id="PF00990">
    <property type="entry name" value="GGDEF"/>
    <property type="match status" value="1"/>
</dbReference>
<gene>
    <name evidence="5" type="ORF">ABHF33_09840</name>
</gene>
<dbReference type="CDD" id="cd01949">
    <property type="entry name" value="GGDEF"/>
    <property type="match status" value="1"/>
</dbReference>
<dbReference type="InterPro" id="IPR050469">
    <property type="entry name" value="Diguanylate_Cyclase"/>
</dbReference>
<dbReference type="NCBIfam" id="TIGR00229">
    <property type="entry name" value="sensory_box"/>
    <property type="match status" value="2"/>
</dbReference>
<dbReference type="Gene3D" id="3.30.450.20">
    <property type="entry name" value="PAS domain"/>
    <property type="match status" value="2"/>
</dbReference>
<dbReference type="InterPro" id="IPR029787">
    <property type="entry name" value="Nucleotide_cyclase"/>
</dbReference>
<dbReference type="EMBL" id="CP157355">
    <property type="protein sequence ID" value="XBL99371.1"/>
    <property type="molecule type" value="Genomic_DNA"/>
</dbReference>
<accession>A0AAU7F4A7</accession>
<dbReference type="SUPFAM" id="SSF55785">
    <property type="entry name" value="PYP-like sensor domain (PAS domain)"/>
    <property type="match status" value="2"/>
</dbReference>
<dbReference type="GO" id="GO:0052621">
    <property type="term" value="F:diguanylate cyclase activity"/>
    <property type="evidence" value="ECO:0007669"/>
    <property type="project" value="UniProtKB-EC"/>
</dbReference>
<dbReference type="EC" id="2.7.7.65" evidence="1"/>